<feature type="domain" description="ThuA-like" evidence="1">
    <location>
        <begin position="47"/>
        <end position="269"/>
    </location>
</feature>
<dbReference type="AlphaFoldDB" id="A0A1M7QNY1"/>
<reference evidence="2 3" key="1">
    <citation type="submission" date="2016-11" db="EMBL/GenBank/DDBJ databases">
        <authorList>
            <person name="Jaros S."/>
            <person name="Januszkiewicz K."/>
            <person name="Wedrychowicz H."/>
        </authorList>
    </citation>
    <scope>NUCLEOTIDE SEQUENCE [LARGE SCALE GENOMIC DNA]</scope>
    <source>
        <strain evidence="2 3">CGMCC 1.6102</strain>
    </source>
</reference>
<accession>A0A1M7QNY1</accession>
<dbReference type="EMBL" id="FRCY01000021">
    <property type="protein sequence ID" value="SHN33191.1"/>
    <property type="molecule type" value="Genomic_DNA"/>
</dbReference>
<name>A0A1M7QNY1_9BACT</name>
<evidence type="ECO:0000313" key="2">
    <source>
        <dbReference type="EMBL" id="SHN33191.1"/>
    </source>
</evidence>
<dbReference type="Pfam" id="PF06283">
    <property type="entry name" value="ThuA"/>
    <property type="match status" value="1"/>
</dbReference>
<dbReference type="STRING" id="388280.SAMN04488057_12134"/>
<evidence type="ECO:0000259" key="1">
    <source>
        <dbReference type="Pfam" id="PF06283"/>
    </source>
</evidence>
<dbReference type="InterPro" id="IPR029010">
    <property type="entry name" value="ThuA-like"/>
</dbReference>
<dbReference type="PANTHER" id="PTHR40469">
    <property type="entry name" value="SECRETED GLYCOSYL HYDROLASE"/>
    <property type="match status" value="1"/>
</dbReference>
<organism evidence="2 3">
    <name type="scientific">Cyclobacterium lianum</name>
    <dbReference type="NCBI Taxonomy" id="388280"/>
    <lineage>
        <taxon>Bacteria</taxon>
        <taxon>Pseudomonadati</taxon>
        <taxon>Bacteroidota</taxon>
        <taxon>Cytophagia</taxon>
        <taxon>Cytophagales</taxon>
        <taxon>Cyclobacteriaceae</taxon>
        <taxon>Cyclobacterium</taxon>
    </lineage>
</organism>
<dbReference type="Proteomes" id="UP000184513">
    <property type="component" value="Unassembled WGS sequence"/>
</dbReference>
<proteinExistence type="predicted"/>
<keyword evidence="3" id="KW-1185">Reference proteome</keyword>
<protein>
    <submittedName>
        <fullName evidence="2">Trehalose utilisation</fullName>
    </submittedName>
</protein>
<gene>
    <name evidence="2" type="ORF">SAMN04488057_12134</name>
</gene>
<dbReference type="InterPro" id="IPR029062">
    <property type="entry name" value="Class_I_gatase-like"/>
</dbReference>
<dbReference type="SUPFAM" id="SSF52317">
    <property type="entry name" value="Class I glutamine amidotransferase-like"/>
    <property type="match status" value="1"/>
</dbReference>
<dbReference type="RefSeq" id="WP_073097894.1">
    <property type="nucleotide sequence ID" value="NZ_FRCY01000021.1"/>
</dbReference>
<dbReference type="PANTHER" id="PTHR40469:SF2">
    <property type="entry name" value="GALACTOSE-BINDING DOMAIN-LIKE SUPERFAMILY PROTEIN"/>
    <property type="match status" value="1"/>
</dbReference>
<evidence type="ECO:0000313" key="3">
    <source>
        <dbReference type="Proteomes" id="UP000184513"/>
    </source>
</evidence>
<sequence length="322" mass="36835">MYQIICLLRNFDKRSNWVYLIRLVFFLNLFLFLKSEIRAQSSDKIPVLIVDGFSNHDWQQTSAVTQWILEKSGLFKVDISTVPEDSLTMQSWQPVFDQYAVVIQNTNNIHNSTLRWPKDAERALEEYVARGGGLYILHSANNAFAHWEAYNEMIGLGWRPQTVGTALEIDPKGHIKQYPPGEGKGTGHGERFNALIQILNRHPINLGYPDAWQTVNTEVYYFPRGDAKNIEVLSYANDSTSTQQNWPVEWVVEYGKGRVYNSSLGHLWEGEVYPPAYRCAGYQTTVVRVTEWLATGKVDFPVPPDFPTAGSPSLRNPTMEWK</sequence>
<dbReference type="Gene3D" id="3.40.50.880">
    <property type="match status" value="1"/>
</dbReference>